<dbReference type="RefSeq" id="WP_207333058.1">
    <property type="nucleotide sequence ID" value="NZ_JAFMYW010000020.1"/>
</dbReference>
<evidence type="ECO:0000259" key="2">
    <source>
        <dbReference type="Pfam" id="PF16410"/>
    </source>
</evidence>
<dbReference type="InterPro" id="IPR011047">
    <property type="entry name" value="Quinoprotein_ADH-like_sf"/>
</dbReference>
<feature type="domain" description="Pyrrolo-quinoline quinone repeat" evidence="1">
    <location>
        <begin position="471"/>
        <end position="566"/>
    </location>
</feature>
<dbReference type="InterPro" id="IPR002372">
    <property type="entry name" value="PQQ_rpt_dom"/>
</dbReference>
<dbReference type="InterPro" id="IPR015943">
    <property type="entry name" value="WD40/YVTN_repeat-like_dom_sf"/>
</dbReference>
<gene>
    <name evidence="3" type="ORF">J2I46_31320</name>
</gene>
<dbReference type="EMBL" id="JAFMYW010000020">
    <property type="protein sequence ID" value="MBO0953106.1"/>
    <property type="molecule type" value="Genomic_DNA"/>
</dbReference>
<sequence>MSSLHTLLVSLLIMGSLVLSCKKKEEPPLPITSAITATPTVGGLSSATVTADADGSNYTVTLPAGTSVKALQLSIPLSPGATIDPNPGVARDYTSPVKYTITKADNSRQIVTITVTLQAGVKSSEKQITAFSFAALNPSIQATIDQTTRKITATVPATVNVASLVPTITLSAKATSSPVSGVEQNFTKPVIFTVKAEDGSTQTYEVTVVRGNVVDASTSIVYINGYAFDALTGNPLWFVNIGSLINENYSPAIHNGTVYTSGNGSSFYALDLYTGSTKWEFKLSGTNGLSGFASPIIIGNLVYVSANVSYSGRPGGTMVYALDLTTGAKKWEFTDSSNDGGLQLIGESEAVYACVGSKIFALDATSGVKKWEVDIPPFAYLSPQNIKPGSVSANPCIYNKTLYFSNAISYLYKIDLTKSPAAIAEAKRVDLGTDNGAPTINANTLYYSGTKGTRLLRLPDLTEIGELIKAGGNPVVVEGTLYSTQRSNYLFAFDAVSGAGKWEFRAGDYSKLGNPVAGDGLVYVSDAGTGGAGKLYAVDAKTGQKKWEQPMSGFTACSPVIRAKNGTVFYSTVSGMQQ</sequence>
<dbReference type="Proteomes" id="UP000664628">
    <property type="component" value="Unassembled WGS sequence"/>
</dbReference>
<organism evidence="3 4">
    <name type="scientific">Fibrella forsythiae</name>
    <dbReference type="NCBI Taxonomy" id="2817061"/>
    <lineage>
        <taxon>Bacteria</taxon>
        <taxon>Pseudomonadati</taxon>
        <taxon>Bacteroidota</taxon>
        <taxon>Cytophagia</taxon>
        <taxon>Cytophagales</taxon>
        <taxon>Spirosomataceae</taxon>
        <taxon>Fibrella</taxon>
    </lineage>
</organism>
<name>A0ABS3JSX5_9BACT</name>
<keyword evidence="4" id="KW-1185">Reference proteome</keyword>
<dbReference type="Gene3D" id="2.40.10.480">
    <property type="match status" value="1"/>
</dbReference>
<dbReference type="Pfam" id="PF13360">
    <property type="entry name" value="PQQ_2"/>
    <property type="match status" value="2"/>
</dbReference>
<reference evidence="3 4" key="1">
    <citation type="submission" date="2021-03" db="EMBL/GenBank/DDBJ databases">
        <title>Fibrella sp. HMF5405 genome sequencing and assembly.</title>
        <authorList>
            <person name="Kang H."/>
            <person name="Kim H."/>
            <person name="Bae S."/>
            <person name="Joh K."/>
        </authorList>
    </citation>
    <scope>NUCLEOTIDE SEQUENCE [LARGE SCALE GENOMIC DNA]</scope>
    <source>
        <strain evidence="3 4">HMF5405</strain>
    </source>
</reference>
<dbReference type="PANTHER" id="PTHR34512:SF30">
    <property type="entry name" value="OUTER MEMBRANE PROTEIN ASSEMBLY FACTOR BAMB"/>
    <property type="match status" value="1"/>
</dbReference>
<dbReference type="Gene3D" id="2.130.10.10">
    <property type="entry name" value="YVTN repeat-like/Quinoprotein amine dehydrogenase"/>
    <property type="match status" value="1"/>
</dbReference>
<dbReference type="Pfam" id="PF16410">
    <property type="entry name" value="DUF5018"/>
    <property type="match status" value="1"/>
</dbReference>
<proteinExistence type="predicted"/>
<dbReference type="InterPro" id="IPR032186">
    <property type="entry name" value="DUF5018"/>
</dbReference>
<dbReference type="Gene3D" id="2.60.40.2340">
    <property type="match status" value="2"/>
</dbReference>
<feature type="domain" description="DUF5018" evidence="2">
    <location>
        <begin position="67"/>
        <end position="208"/>
    </location>
</feature>
<accession>A0ABS3JSX5</accession>
<evidence type="ECO:0000259" key="1">
    <source>
        <dbReference type="Pfam" id="PF13360"/>
    </source>
</evidence>
<evidence type="ECO:0000313" key="3">
    <source>
        <dbReference type="EMBL" id="MBO0953106.1"/>
    </source>
</evidence>
<evidence type="ECO:0000313" key="4">
    <source>
        <dbReference type="Proteomes" id="UP000664628"/>
    </source>
</evidence>
<comment type="caution">
    <text evidence="3">The sequence shown here is derived from an EMBL/GenBank/DDBJ whole genome shotgun (WGS) entry which is preliminary data.</text>
</comment>
<dbReference type="InterPro" id="IPR018391">
    <property type="entry name" value="PQQ_b-propeller_rpt"/>
</dbReference>
<feature type="domain" description="Pyrrolo-quinoline quinone repeat" evidence="1">
    <location>
        <begin position="226"/>
        <end position="452"/>
    </location>
</feature>
<dbReference type="SMART" id="SM00564">
    <property type="entry name" value="PQQ"/>
    <property type="match status" value="7"/>
</dbReference>
<dbReference type="PANTHER" id="PTHR34512">
    <property type="entry name" value="CELL SURFACE PROTEIN"/>
    <property type="match status" value="1"/>
</dbReference>
<protein>
    <submittedName>
        <fullName evidence="3">PQQ-binding-like beta-propeller repeat protein</fullName>
    </submittedName>
</protein>
<dbReference type="SUPFAM" id="SSF50998">
    <property type="entry name" value="Quinoprotein alcohol dehydrogenase-like"/>
    <property type="match status" value="2"/>
</dbReference>
<dbReference type="Gene3D" id="2.40.128.630">
    <property type="match status" value="1"/>
</dbReference>